<evidence type="ECO:0000256" key="4">
    <source>
        <dbReference type="ARBA" id="ARBA00022989"/>
    </source>
</evidence>
<dbReference type="EMBL" id="CAMGYJ010000007">
    <property type="protein sequence ID" value="CAI0451820.1"/>
    <property type="molecule type" value="Genomic_DNA"/>
</dbReference>
<dbReference type="PANTHER" id="PTHR11266">
    <property type="entry name" value="PEROXISOMAL MEMBRANE PROTEIN 2, PXMP2 MPV17"/>
    <property type="match status" value="1"/>
</dbReference>
<keyword evidence="4" id="KW-1133">Transmembrane helix</keyword>
<keyword evidence="5" id="KW-0472">Membrane</keyword>
<evidence type="ECO:0000313" key="9">
    <source>
        <dbReference type="EMBL" id="CAI0451820.1"/>
    </source>
</evidence>
<feature type="region of interest" description="Disordered" evidence="7">
    <location>
        <begin position="52"/>
        <end position="91"/>
    </location>
</feature>
<accession>A0AAV0N024</accession>
<reference evidence="9" key="1">
    <citation type="submission" date="2022-08" db="EMBL/GenBank/DDBJ databases">
        <authorList>
            <person name="Gutierrez-Valencia J."/>
        </authorList>
    </citation>
    <scope>NUCLEOTIDE SEQUENCE</scope>
</reference>
<comment type="caution">
    <text evidence="9">The sequence shown here is derived from an EMBL/GenBank/DDBJ whole genome shotgun (WGS) entry which is preliminary data.</text>
</comment>
<protein>
    <submittedName>
        <fullName evidence="9">Uncharacterized protein</fullName>
    </submittedName>
</protein>
<evidence type="ECO:0000256" key="1">
    <source>
        <dbReference type="ARBA" id="ARBA00004141"/>
    </source>
</evidence>
<evidence type="ECO:0000313" key="10">
    <source>
        <dbReference type="Proteomes" id="UP001154282"/>
    </source>
</evidence>
<proteinExistence type="inferred from homology"/>
<dbReference type="InterPro" id="IPR007248">
    <property type="entry name" value="Mpv17_PMP22"/>
</dbReference>
<dbReference type="Pfam" id="PF04117">
    <property type="entry name" value="Mpv17_PMP22"/>
    <property type="match status" value="1"/>
</dbReference>
<dbReference type="PANTHER" id="PTHR11266:SF88">
    <property type="entry name" value="PROTEIN SYM1-LIKE"/>
    <property type="match status" value="1"/>
</dbReference>
<evidence type="ECO:0000256" key="3">
    <source>
        <dbReference type="ARBA" id="ARBA00022692"/>
    </source>
</evidence>
<evidence type="ECO:0000313" key="8">
    <source>
        <dbReference type="EMBL" id="CAI0451734.1"/>
    </source>
</evidence>
<evidence type="ECO:0000256" key="2">
    <source>
        <dbReference type="ARBA" id="ARBA00006824"/>
    </source>
</evidence>
<dbReference type="GO" id="GO:0005737">
    <property type="term" value="C:cytoplasm"/>
    <property type="evidence" value="ECO:0007669"/>
    <property type="project" value="TreeGrafter"/>
</dbReference>
<evidence type="ECO:0000256" key="5">
    <source>
        <dbReference type="ARBA" id="ARBA00023136"/>
    </source>
</evidence>
<gene>
    <name evidence="8" type="ORF">LITE_LOCUS30967</name>
    <name evidence="9" type="ORF">LITE_LOCUS31000</name>
</gene>
<dbReference type="GO" id="GO:0016020">
    <property type="term" value="C:membrane"/>
    <property type="evidence" value="ECO:0007669"/>
    <property type="project" value="UniProtKB-SubCell"/>
</dbReference>
<comment type="subcellular location">
    <subcellularLocation>
        <location evidence="1">Membrane</location>
        <topology evidence="1">Multi-pass membrane protein</topology>
    </subcellularLocation>
</comment>
<evidence type="ECO:0000256" key="7">
    <source>
        <dbReference type="SAM" id="MobiDB-lite"/>
    </source>
</evidence>
<name>A0AAV0N024_9ROSI</name>
<evidence type="ECO:0000256" key="6">
    <source>
        <dbReference type="RuleBase" id="RU363053"/>
    </source>
</evidence>
<organism evidence="9 10">
    <name type="scientific">Linum tenue</name>
    <dbReference type="NCBI Taxonomy" id="586396"/>
    <lineage>
        <taxon>Eukaryota</taxon>
        <taxon>Viridiplantae</taxon>
        <taxon>Streptophyta</taxon>
        <taxon>Embryophyta</taxon>
        <taxon>Tracheophyta</taxon>
        <taxon>Spermatophyta</taxon>
        <taxon>Magnoliopsida</taxon>
        <taxon>eudicotyledons</taxon>
        <taxon>Gunneridae</taxon>
        <taxon>Pentapetalae</taxon>
        <taxon>rosids</taxon>
        <taxon>fabids</taxon>
        <taxon>Malpighiales</taxon>
        <taxon>Linaceae</taxon>
        <taxon>Linum</taxon>
    </lineage>
</organism>
<sequence length="271" mass="29727">MSGAAVRALRKRLLHGDFSVKEACLGNQSWRFSNCAGGGAGGGAQQQFYRTKGTDSRLPHFSPAKKVAPPSHSSSRPFSTSSSTPPSASKSRTGFIGWYLDRLESRPMLTKAITTSLIYGAADATAQMIASSFSGTLDYVRTLRMAGYGFMFLGPAQHLWFNYMSRILPNRDVMSTLKKIFLGQAGFGPVNASLFFSYNAALQGENGDEIIARLKRDLLPTLLGGLIFWPMCDFLTFKVIPVHLQPLVNSSFAYVWTIYLTYMASLEKASD</sequence>
<feature type="compositionally biased region" description="Low complexity" evidence="7">
    <location>
        <begin position="69"/>
        <end position="91"/>
    </location>
</feature>
<keyword evidence="10" id="KW-1185">Reference proteome</keyword>
<dbReference type="Proteomes" id="UP001154282">
    <property type="component" value="Unassembled WGS sequence"/>
</dbReference>
<dbReference type="EMBL" id="CAMGYJ010000007">
    <property type="protein sequence ID" value="CAI0451734.1"/>
    <property type="molecule type" value="Genomic_DNA"/>
</dbReference>
<keyword evidence="3" id="KW-0812">Transmembrane</keyword>
<comment type="similarity">
    <text evidence="2 6">Belongs to the peroxisomal membrane protein PXMP2/4 family.</text>
</comment>
<dbReference type="AlphaFoldDB" id="A0AAV0N024"/>